<sequence length="135" mass="15150">MAEVDWEMSQKSWEQRVTAFLLEAAEGLREIAQPVGNDSIKVQIGRAARRAGLSYWRAFDLWYRKARCVQAAEIEAIRAARAARTRERSDEYASLAADFEALAERMSRLSAGSARADAAAFRAVARRTRRLADGE</sequence>
<name>A0A179S7I2_9HYPH</name>
<evidence type="ECO:0000313" key="2">
    <source>
        <dbReference type="Proteomes" id="UP000078316"/>
    </source>
</evidence>
<organism evidence="1 2">
    <name type="scientific">Methylobacterium platani</name>
    <dbReference type="NCBI Taxonomy" id="427683"/>
    <lineage>
        <taxon>Bacteria</taxon>
        <taxon>Pseudomonadati</taxon>
        <taxon>Pseudomonadota</taxon>
        <taxon>Alphaproteobacteria</taxon>
        <taxon>Hyphomicrobiales</taxon>
        <taxon>Methylobacteriaceae</taxon>
        <taxon>Methylobacterium</taxon>
    </lineage>
</organism>
<protein>
    <submittedName>
        <fullName evidence="1">Uncharacterized protein</fullName>
    </submittedName>
</protein>
<dbReference type="Proteomes" id="UP000078316">
    <property type="component" value="Unassembled WGS sequence"/>
</dbReference>
<gene>
    <name evidence="1" type="ORF">A5481_19780</name>
</gene>
<reference evidence="1 2" key="1">
    <citation type="submission" date="2016-04" db="EMBL/GenBank/DDBJ databases">
        <authorList>
            <person name="Evans L.H."/>
            <person name="Alamgir A."/>
            <person name="Owens N."/>
            <person name="Weber N.D."/>
            <person name="Virtaneva K."/>
            <person name="Barbian K."/>
            <person name="Babar A."/>
            <person name="Rosenke K."/>
        </authorList>
    </citation>
    <scope>NUCLEOTIDE SEQUENCE [LARGE SCALE GENOMIC DNA]</scope>
    <source>
        <strain evidence="1 2">PMB02</strain>
    </source>
</reference>
<comment type="caution">
    <text evidence="1">The sequence shown here is derived from an EMBL/GenBank/DDBJ whole genome shotgun (WGS) entry which is preliminary data.</text>
</comment>
<accession>A0A179S7I2</accession>
<evidence type="ECO:0000313" key="1">
    <source>
        <dbReference type="EMBL" id="OAS22211.1"/>
    </source>
</evidence>
<dbReference type="EMBL" id="LWHQ01000039">
    <property type="protein sequence ID" value="OAS22211.1"/>
    <property type="molecule type" value="Genomic_DNA"/>
</dbReference>
<proteinExistence type="predicted"/>
<dbReference type="STRING" id="427683.A5481_19780"/>
<dbReference type="AlphaFoldDB" id="A0A179S7I2"/>